<proteinExistence type="predicted"/>
<dbReference type="AlphaFoldDB" id="A0A645A6C8"/>
<gene>
    <name evidence="1" type="ORF">SDC9_95457</name>
</gene>
<accession>A0A645A6C8</accession>
<reference evidence="1" key="1">
    <citation type="submission" date="2019-08" db="EMBL/GenBank/DDBJ databases">
        <authorList>
            <person name="Kucharzyk K."/>
            <person name="Murdoch R.W."/>
            <person name="Higgins S."/>
            <person name="Loffler F."/>
        </authorList>
    </citation>
    <scope>NUCLEOTIDE SEQUENCE</scope>
</reference>
<evidence type="ECO:0000313" key="1">
    <source>
        <dbReference type="EMBL" id="MPM48730.1"/>
    </source>
</evidence>
<protein>
    <submittedName>
        <fullName evidence="1">Uncharacterized protein</fullName>
    </submittedName>
</protein>
<dbReference type="EMBL" id="VSSQ01012226">
    <property type="protein sequence ID" value="MPM48730.1"/>
    <property type="molecule type" value="Genomic_DNA"/>
</dbReference>
<name>A0A645A6C8_9ZZZZ</name>
<comment type="caution">
    <text evidence="1">The sequence shown here is derived from an EMBL/GenBank/DDBJ whole genome shotgun (WGS) entry which is preliminary data.</text>
</comment>
<sequence length="81" mass="8955">MDDAQHVIAVSHGVHHHPESKQVENLIQRFVLVKHLAIDGVGVLHSSVDLMADFHFREALVNLGLRAVHKIVVLGFFCAQG</sequence>
<organism evidence="1">
    <name type="scientific">bioreactor metagenome</name>
    <dbReference type="NCBI Taxonomy" id="1076179"/>
    <lineage>
        <taxon>unclassified sequences</taxon>
        <taxon>metagenomes</taxon>
        <taxon>ecological metagenomes</taxon>
    </lineage>
</organism>